<reference evidence="1 2" key="1">
    <citation type="journal article" date="2022" name="DNA Res.">
        <title>Chromosomal-level genome assembly of the orchid tree Bauhinia variegata (Leguminosae; Cercidoideae) supports the allotetraploid origin hypothesis of Bauhinia.</title>
        <authorList>
            <person name="Zhong Y."/>
            <person name="Chen Y."/>
            <person name="Zheng D."/>
            <person name="Pang J."/>
            <person name="Liu Y."/>
            <person name="Luo S."/>
            <person name="Meng S."/>
            <person name="Qian L."/>
            <person name="Wei D."/>
            <person name="Dai S."/>
            <person name="Zhou R."/>
        </authorList>
    </citation>
    <scope>NUCLEOTIDE SEQUENCE [LARGE SCALE GENOMIC DNA]</scope>
    <source>
        <strain evidence="1">BV-YZ2020</strain>
    </source>
</reference>
<evidence type="ECO:0000313" key="2">
    <source>
        <dbReference type="Proteomes" id="UP000828941"/>
    </source>
</evidence>
<keyword evidence="2" id="KW-1185">Reference proteome</keyword>
<name>A0ACB9P9F2_BAUVA</name>
<dbReference type="Proteomes" id="UP000828941">
    <property type="component" value="Chromosome 5"/>
</dbReference>
<comment type="caution">
    <text evidence="1">The sequence shown here is derived from an EMBL/GenBank/DDBJ whole genome shotgun (WGS) entry which is preliminary data.</text>
</comment>
<protein>
    <submittedName>
        <fullName evidence="1">Uncharacterized protein</fullName>
    </submittedName>
</protein>
<gene>
    <name evidence="1" type="ORF">L6164_012559</name>
</gene>
<accession>A0ACB9P9F2</accession>
<sequence>MEVDPVQVNDHVNQIVDQADEQSLSPESSSSYNAFGEPDIPPRVGDDYQVEISPLISKSEYCWFQKNLIDAECMRGTPHDFGVGLPIPIIWIKDELKNNNNAPQGDACKSIGVVNKNKSPKIECVEETLDIKLEEPGESNAQQEMTKEVHEEHKGKGYRLVPGFSSDTLNELEEASFILGLYIFGKDLVRVKRFIGTKKMGDILSFYYGKFYRSDRYRRWSECKKMKSRKCIYGQKIFTGARQHELLSRLQPKLSEECRNNLLEASKTFSEGKMGLEDYVMTLKDTVGLNALVEAVGVGKGKEDLTGLTTDTLKSAQTHPGCPEIPVGKAWSMLTSAQIKTFLTGDFRLSKARSNDLFWEAVWPRLLARGWHSEQPSCYNYALSSSHSLVFILPGVKKFSRKLVKGNHYFDSVSDVLSKVASDPELLELETVADNDCTNKDREHSPDQQRHCYLKPRTPNRSTDVMKFTVVDTSLACENMGKVRELRSLPVGFLKASTSENDSEDDDEDTSEEQTNESDSVNTVCFDKEKSDITKAAKINIRKGSSDNNGLKSNPSGEERPMSGTSSSNLSFASKDHKAEILNNTQRKNALKRQSSQRMVPDDKNVLVPVTKRRRRLTACGRAEKSCNTVNSFVAPKVKEGEPTLSPDNPKATMNVPLPENSPKKKNKTFADPPPQENKMLAHLPSNPTSIISREAVPAPNASASEDQVEKPQTQTLIDLNLPVTLEFETEEPCLTEMTETQQNNARNESDRPSAGTIAKPVDNSEHQPDINPRRQSTRNRPLTAKVLEAFAFGYLDRKEKRKGRDSQQDSSRSRPSRRARVKAVTETSSSSGADFQKEESANGVCNETDSDNVVQREFTS</sequence>
<proteinExistence type="predicted"/>
<organism evidence="1 2">
    <name type="scientific">Bauhinia variegata</name>
    <name type="common">Purple orchid tree</name>
    <name type="synonym">Phanera variegata</name>
    <dbReference type="NCBI Taxonomy" id="167791"/>
    <lineage>
        <taxon>Eukaryota</taxon>
        <taxon>Viridiplantae</taxon>
        <taxon>Streptophyta</taxon>
        <taxon>Embryophyta</taxon>
        <taxon>Tracheophyta</taxon>
        <taxon>Spermatophyta</taxon>
        <taxon>Magnoliopsida</taxon>
        <taxon>eudicotyledons</taxon>
        <taxon>Gunneridae</taxon>
        <taxon>Pentapetalae</taxon>
        <taxon>rosids</taxon>
        <taxon>fabids</taxon>
        <taxon>Fabales</taxon>
        <taxon>Fabaceae</taxon>
        <taxon>Cercidoideae</taxon>
        <taxon>Cercideae</taxon>
        <taxon>Bauhiniinae</taxon>
        <taxon>Bauhinia</taxon>
    </lineage>
</organism>
<evidence type="ECO:0000313" key="1">
    <source>
        <dbReference type="EMBL" id="KAI4345434.1"/>
    </source>
</evidence>
<dbReference type="EMBL" id="CM039430">
    <property type="protein sequence ID" value="KAI4345434.1"/>
    <property type="molecule type" value="Genomic_DNA"/>
</dbReference>